<evidence type="ECO:0000256" key="4">
    <source>
        <dbReference type="ARBA" id="ARBA00023015"/>
    </source>
</evidence>
<dbReference type="CDD" id="cd00383">
    <property type="entry name" value="trans_reg_C"/>
    <property type="match status" value="1"/>
</dbReference>
<dbReference type="GO" id="GO:0000156">
    <property type="term" value="F:phosphorelay response regulator activity"/>
    <property type="evidence" value="ECO:0007669"/>
    <property type="project" value="TreeGrafter"/>
</dbReference>
<dbReference type="STRING" id="1888891.DSOL_1288"/>
<evidence type="ECO:0000313" key="13">
    <source>
        <dbReference type="Proteomes" id="UP000186102"/>
    </source>
</evidence>
<evidence type="ECO:0000259" key="10">
    <source>
        <dbReference type="PROSITE" id="PS50110"/>
    </source>
</evidence>
<sequence length="219" mass="24979">MKLLLVGDEINHLRTLSQILKKEGYLVDKIADGEIGLEMALLGSYDIIILDWFLPTLNGLTIVKELRLQEVTTPIIFLTAHNRPEDKVIGLDAGADDYLIQPFVPEEFLARLRALSRRTSKEYAACLLEARELTLDSSKCNVVIGQINVKLSLKETLLLEILMRNYGHVVTKERIFERLWGTYSGNMFSNVDLYIFYLRKKIGASYIKTVRGVGYYFGE</sequence>
<dbReference type="SUPFAM" id="SSF46894">
    <property type="entry name" value="C-terminal effector domain of the bipartite response regulators"/>
    <property type="match status" value="1"/>
</dbReference>
<dbReference type="Gene3D" id="1.10.10.10">
    <property type="entry name" value="Winged helix-like DNA-binding domain superfamily/Winged helix DNA-binding domain"/>
    <property type="match status" value="1"/>
</dbReference>
<dbReference type="GO" id="GO:0000976">
    <property type="term" value="F:transcription cis-regulatory region binding"/>
    <property type="evidence" value="ECO:0007669"/>
    <property type="project" value="TreeGrafter"/>
</dbReference>
<keyword evidence="4" id="KW-0805">Transcription regulation</keyword>
<dbReference type="InterPro" id="IPR039420">
    <property type="entry name" value="WalR-like"/>
</dbReference>
<dbReference type="Pfam" id="PF00072">
    <property type="entry name" value="Response_reg"/>
    <property type="match status" value="1"/>
</dbReference>
<keyword evidence="6" id="KW-0804">Transcription</keyword>
<dbReference type="RefSeq" id="WP_075364021.1">
    <property type="nucleotide sequence ID" value="NZ_MLBF01000006.1"/>
</dbReference>
<feature type="DNA-binding region" description="OmpR/PhoB-type" evidence="9">
    <location>
        <begin position="125"/>
        <end position="219"/>
    </location>
</feature>
<comment type="function">
    <text evidence="7">May play the central regulatory role in sporulation. It may be an element of the effector pathway responsible for the activation of sporulation genes in response to nutritional stress. Spo0A may act in concert with spo0H (a sigma factor) to control the expression of some genes that are critical to the sporulation process.</text>
</comment>
<comment type="caution">
    <text evidence="12">The sequence shown here is derived from an EMBL/GenBank/DDBJ whole genome shotgun (WGS) entry which is preliminary data.</text>
</comment>
<keyword evidence="5 9" id="KW-0238">DNA-binding</keyword>
<dbReference type="PROSITE" id="PS51755">
    <property type="entry name" value="OMPR_PHOB"/>
    <property type="match status" value="1"/>
</dbReference>
<dbReference type="OrthoDB" id="9790454at2"/>
<evidence type="ECO:0000256" key="3">
    <source>
        <dbReference type="ARBA" id="ARBA00023012"/>
    </source>
</evidence>
<dbReference type="InterPro" id="IPR001789">
    <property type="entry name" value="Sig_transdc_resp-reg_receiver"/>
</dbReference>
<dbReference type="InterPro" id="IPR001867">
    <property type="entry name" value="OmpR/PhoB-type_DNA-bd"/>
</dbReference>
<dbReference type="GO" id="GO:0032993">
    <property type="term" value="C:protein-DNA complex"/>
    <property type="evidence" value="ECO:0007669"/>
    <property type="project" value="TreeGrafter"/>
</dbReference>
<dbReference type="PROSITE" id="PS50110">
    <property type="entry name" value="RESPONSE_REGULATORY"/>
    <property type="match status" value="1"/>
</dbReference>
<evidence type="ECO:0000256" key="9">
    <source>
        <dbReference type="PROSITE-ProRule" id="PRU01091"/>
    </source>
</evidence>
<reference evidence="12 13" key="1">
    <citation type="submission" date="2016-09" db="EMBL/GenBank/DDBJ databases">
        <title>Complete genome of Desulfosporosinus sp. OL.</title>
        <authorList>
            <person name="Mardanov A."/>
            <person name="Beletsky A."/>
            <person name="Panova A."/>
            <person name="Karnachuk O."/>
            <person name="Ravin N."/>
        </authorList>
    </citation>
    <scope>NUCLEOTIDE SEQUENCE [LARGE SCALE GENOMIC DNA]</scope>
    <source>
        <strain evidence="12 13">OL</strain>
    </source>
</reference>
<dbReference type="SUPFAM" id="SSF52172">
    <property type="entry name" value="CheY-like"/>
    <property type="match status" value="1"/>
</dbReference>
<feature type="domain" description="Response regulatory" evidence="10">
    <location>
        <begin position="2"/>
        <end position="116"/>
    </location>
</feature>
<dbReference type="Gene3D" id="6.10.250.690">
    <property type="match status" value="1"/>
</dbReference>
<evidence type="ECO:0000313" key="12">
    <source>
        <dbReference type="EMBL" id="OLN32842.1"/>
    </source>
</evidence>
<evidence type="ECO:0000256" key="2">
    <source>
        <dbReference type="ARBA" id="ARBA00022553"/>
    </source>
</evidence>
<dbReference type="GO" id="GO:0005829">
    <property type="term" value="C:cytosol"/>
    <property type="evidence" value="ECO:0007669"/>
    <property type="project" value="TreeGrafter"/>
</dbReference>
<dbReference type="Gene3D" id="3.40.50.2300">
    <property type="match status" value="1"/>
</dbReference>
<evidence type="ECO:0000256" key="5">
    <source>
        <dbReference type="ARBA" id="ARBA00023125"/>
    </source>
</evidence>
<dbReference type="PANTHER" id="PTHR48111">
    <property type="entry name" value="REGULATOR OF RPOS"/>
    <property type="match status" value="1"/>
</dbReference>
<dbReference type="PANTHER" id="PTHR48111:SF22">
    <property type="entry name" value="REGULATOR OF RPOS"/>
    <property type="match status" value="1"/>
</dbReference>
<keyword evidence="3" id="KW-0902">Two-component regulatory system</keyword>
<evidence type="ECO:0000259" key="11">
    <source>
        <dbReference type="PROSITE" id="PS51755"/>
    </source>
</evidence>
<protein>
    <recommendedName>
        <fullName evidence="1">Stage 0 sporulation protein A homolog</fullName>
    </recommendedName>
</protein>
<dbReference type="Proteomes" id="UP000186102">
    <property type="component" value="Unassembled WGS sequence"/>
</dbReference>
<dbReference type="EMBL" id="MLBF01000006">
    <property type="protein sequence ID" value="OLN32842.1"/>
    <property type="molecule type" value="Genomic_DNA"/>
</dbReference>
<dbReference type="GO" id="GO:0006355">
    <property type="term" value="P:regulation of DNA-templated transcription"/>
    <property type="evidence" value="ECO:0007669"/>
    <property type="project" value="InterPro"/>
</dbReference>
<evidence type="ECO:0000256" key="6">
    <source>
        <dbReference type="ARBA" id="ARBA00023163"/>
    </source>
</evidence>
<dbReference type="AlphaFoldDB" id="A0A1Q8QZQ0"/>
<evidence type="ECO:0000256" key="7">
    <source>
        <dbReference type="ARBA" id="ARBA00024867"/>
    </source>
</evidence>
<dbReference type="SMART" id="SM00862">
    <property type="entry name" value="Trans_reg_C"/>
    <property type="match status" value="1"/>
</dbReference>
<feature type="modified residue" description="4-aspartylphosphate" evidence="8">
    <location>
        <position position="51"/>
    </location>
</feature>
<evidence type="ECO:0000256" key="8">
    <source>
        <dbReference type="PROSITE-ProRule" id="PRU00169"/>
    </source>
</evidence>
<proteinExistence type="predicted"/>
<dbReference type="SMART" id="SM00448">
    <property type="entry name" value="REC"/>
    <property type="match status" value="1"/>
</dbReference>
<gene>
    <name evidence="12" type="ORF">DSOL_1288</name>
</gene>
<keyword evidence="13" id="KW-1185">Reference proteome</keyword>
<dbReference type="InterPro" id="IPR036388">
    <property type="entry name" value="WH-like_DNA-bd_sf"/>
</dbReference>
<name>A0A1Q8QZQ0_9FIRM</name>
<organism evidence="12 13">
    <name type="scientific">Desulfosporosinus metallidurans</name>
    <dbReference type="NCBI Taxonomy" id="1888891"/>
    <lineage>
        <taxon>Bacteria</taxon>
        <taxon>Bacillati</taxon>
        <taxon>Bacillota</taxon>
        <taxon>Clostridia</taxon>
        <taxon>Eubacteriales</taxon>
        <taxon>Desulfitobacteriaceae</taxon>
        <taxon>Desulfosporosinus</taxon>
    </lineage>
</organism>
<evidence type="ECO:0000256" key="1">
    <source>
        <dbReference type="ARBA" id="ARBA00018672"/>
    </source>
</evidence>
<keyword evidence="2 8" id="KW-0597">Phosphoprotein</keyword>
<feature type="domain" description="OmpR/PhoB-type" evidence="11">
    <location>
        <begin position="125"/>
        <end position="219"/>
    </location>
</feature>
<dbReference type="InterPro" id="IPR016032">
    <property type="entry name" value="Sig_transdc_resp-reg_C-effctor"/>
</dbReference>
<dbReference type="InterPro" id="IPR011006">
    <property type="entry name" value="CheY-like_superfamily"/>
</dbReference>
<accession>A0A1Q8QZQ0</accession>
<dbReference type="Pfam" id="PF00486">
    <property type="entry name" value="Trans_reg_C"/>
    <property type="match status" value="1"/>
</dbReference>